<proteinExistence type="predicted"/>
<accession>A0A0L6JU91</accession>
<protein>
    <recommendedName>
        <fullName evidence="3">Transposase</fullName>
    </recommendedName>
</protein>
<gene>
    <name evidence="1" type="ORF">Bccel_4271</name>
</gene>
<dbReference type="EMBL" id="LGTC01000001">
    <property type="protein sequence ID" value="KNY28997.1"/>
    <property type="molecule type" value="Genomic_DNA"/>
</dbReference>
<dbReference type="RefSeq" id="WP_154673426.1">
    <property type="nucleotide sequence ID" value="NZ_JQKC01000005.1"/>
</dbReference>
<organism evidence="1 2">
    <name type="scientific">Pseudobacteroides cellulosolvens ATCC 35603 = DSM 2933</name>
    <dbReference type="NCBI Taxonomy" id="398512"/>
    <lineage>
        <taxon>Bacteria</taxon>
        <taxon>Bacillati</taxon>
        <taxon>Bacillota</taxon>
        <taxon>Clostridia</taxon>
        <taxon>Eubacteriales</taxon>
        <taxon>Oscillospiraceae</taxon>
        <taxon>Pseudobacteroides</taxon>
    </lineage>
</organism>
<reference evidence="2" key="1">
    <citation type="submission" date="2015-07" db="EMBL/GenBank/DDBJ databases">
        <title>Near-Complete Genome Sequence of the Cellulolytic Bacterium Bacteroides (Pseudobacteroides) cellulosolvens ATCC 35603.</title>
        <authorList>
            <person name="Dassa B."/>
            <person name="Utturkar S.M."/>
            <person name="Klingeman D.M."/>
            <person name="Hurt R.A."/>
            <person name="Keller M."/>
            <person name="Xu J."/>
            <person name="Reddy Y.H.K."/>
            <person name="Borovok I."/>
            <person name="Grinberg I.R."/>
            <person name="Lamed R."/>
            <person name="Zhivin O."/>
            <person name="Bayer E.A."/>
            <person name="Brown S.D."/>
        </authorList>
    </citation>
    <scope>NUCLEOTIDE SEQUENCE [LARGE SCALE GENOMIC DNA]</scope>
    <source>
        <strain evidence="2">DSM 2933</strain>
    </source>
</reference>
<keyword evidence="2" id="KW-1185">Reference proteome</keyword>
<dbReference type="NCBIfam" id="NF047593">
    <property type="entry name" value="IS66_ISAeme5_TnpA"/>
    <property type="match status" value="1"/>
</dbReference>
<dbReference type="eggNOG" id="ENOG503265K">
    <property type="taxonomic scope" value="Bacteria"/>
</dbReference>
<dbReference type="AlphaFoldDB" id="A0A0L6JU91"/>
<dbReference type="OrthoDB" id="9808061at2"/>
<comment type="caution">
    <text evidence="1">The sequence shown here is derived from an EMBL/GenBank/DDBJ whole genome shotgun (WGS) entry which is preliminary data.</text>
</comment>
<evidence type="ECO:0000313" key="1">
    <source>
        <dbReference type="EMBL" id="KNY28997.1"/>
    </source>
</evidence>
<dbReference type="Proteomes" id="UP000036923">
    <property type="component" value="Unassembled WGS sequence"/>
</dbReference>
<evidence type="ECO:0008006" key="3">
    <source>
        <dbReference type="Google" id="ProtNLM"/>
    </source>
</evidence>
<evidence type="ECO:0000313" key="2">
    <source>
        <dbReference type="Proteomes" id="UP000036923"/>
    </source>
</evidence>
<sequence length="48" mass="5727">MPVRDMQLENEWKIRFEEYKKSGLSVNAWCKETGLKALKQSYFSWVNG</sequence>
<name>A0A0L6JU91_9FIRM</name>
<dbReference type="STRING" id="398512.Bccel_4271"/>